<organism evidence="1 2">
    <name type="scientific">Emiliania huxleyi (strain CCMP1516)</name>
    <dbReference type="NCBI Taxonomy" id="280463"/>
    <lineage>
        <taxon>Eukaryota</taxon>
        <taxon>Haptista</taxon>
        <taxon>Haptophyta</taxon>
        <taxon>Prymnesiophyceae</taxon>
        <taxon>Isochrysidales</taxon>
        <taxon>Noelaerhabdaceae</taxon>
        <taxon>Emiliania</taxon>
    </lineage>
</organism>
<dbReference type="EnsemblProtists" id="EOD39260">
    <property type="protein sequence ID" value="EOD39260"/>
    <property type="gene ID" value="EMIHUDRAFT_223781"/>
</dbReference>
<dbReference type="Proteomes" id="UP000013827">
    <property type="component" value="Unassembled WGS sequence"/>
</dbReference>
<dbReference type="GeneID" id="17284530"/>
<accession>A0A0D3KU25</accession>
<evidence type="ECO:0000313" key="1">
    <source>
        <dbReference type="EnsemblProtists" id="EOD39260"/>
    </source>
</evidence>
<sequence length="271" mass="29851">MVRGVDATNKTQSGGRISRLNKFQTRAQAISNATRAIHERDKRVAAAQRELRSREDAQAAARLARHSGYDPKGSLLSDGEAAALADRRRREAKAAKAARLLLVADGYVEVRGESAYKRGRVPSDVAAAYESHKQALRAVISAGAAPYRTAELLEQPRHQGFSWQTYAKYAIPLDGSDVAAHGLRFLPLLAFLDSTHFAATHAYLALMRRHRLRRGDFTEDSLGQAQLAEIRTRGLSAHGRYGTWVLDDGDERVMDPLRSGARAVLRLWAAV</sequence>
<keyword evidence="2" id="KW-1185">Reference proteome</keyword>
<dbReference type="RefSeq" id="XP_005791689.1">
    <property type="nucleotide sequence ID" value="XM_005791632.1"/>
</dbReference>
<reference evidence="1" key="2">
    <citation type="submission" date="2024-10" db="UniProtKB">
        <authorList>
            <consortium name="EnsemblProtists"/>
        </authorList>
    </citation>
    <scope>IDENTIFICATION</scope>
</reference>
<reference evidence="2" key="1">
    <citation type="journal article" date="2013" name="Nature">
        <title>Pan genome of the phytoplankton Emiliania underpins its global distribution.</title>
        <authorList>
            <person name="Read B.A."/>
            <person name="Kegel J."/>
            <person name="Klute M.J."/>
            <person name="Kuo A."/>
            <person name="Lefebvre S.C."/>
            <person name="Maumus F."/>
            <person name="Mayer C."/>
            <person name="Miller J."/>
            <person name="Monier A."/>
            <person name="Salamov A."/>
            <person name="Young J."/>
            <person name="Aguilar M."/>
            <person name="Claverie J.M."/>
            <person name="Frickenhaus S."/>
            <person name="Gonzalez K."/>
            <person name="Herman E.K."/>
            <person name="Lin Y.C."/>
            <person name="Napier J."/>
            <person name="Ogata H."/>
            <person name="Sarno A.F."/>
            <person name="Shmutz J."/>
            <person name="Schroeder D."/>
            <person name="de Vargas C."/>
            <person name="Verret F."/>
            <person name="von Dassow P."/>
            <person name="Valentin K."/>
            <person name="Van de Peer Y."/>
            <person name="Wheeler G."/>
            <person name="Dacks J.B."/>
            <person name="Delwiche C.F."/>
            <person name="Dyhrman S.T."/>
            <person name="Glockner G."/>
            <person name="John U."/>
            <person name="Richards T."/>
            <person name="Worden A.Z."/>
            <person name="Zhang X."/>
            <person name="Grigoriev I.V."/>
            <person name="Allen A.E."/>
            <person name="Bidle K."/>
            <person name="Borodovsky M."/>
            <person name="Bowler C."/>
            <person name="Brownlee C."/>
            <person name="Cock J.M."/>
            <person name="Elias M."/>
            <person name="Gladyshev V.N."/>
            <person name="Groth M."/>
            <person name="Guda C."/>
            <person name="Hadaegh A."/>
            <person name="Iglesias-Rodriguez M.D."/>
            <person name="Jenkins J."/>
            <person name="Jones B.M."/>
            <person name="Lawson T."/>
            <person name="Leese F."/>
            <person name="Lindquist E."/>
            <person name="Lobanov A."/>
            <person name="Lomsadze A."/>
            <person name="Malik S.B."/>
            <person name="Marsh M.E."/>
            <person name="Mackinder L."/>
            <person name="Mock T."/>
            <person name="Mueller-Roeber B."/>
            <person name="Pagarete A."/>
            <person name="Parker M."/>
            <person name="Probert I."/>
            <person name="Quesneville H."/>
            <person name="Raines C."/>
            <person name="Rensing S.A."/>
            <person name="Riano-Pachon D.M."/>
            <person name="Richier S."/>
            <person name="Rokitta S."/>
            <person name="Shiraiwa Y."/>
            <person name="Soanes D.M."/>
            <person name="van der Giezen M."/>
            <person name="Wahlund T.M."/>
            <person name="Williams B."/>
            <person name="Wilson W."/>
            <person name="Wolfe G."/>
            <person name="Wurch L.L."/>
        </authorList>
    </citation>
    <scope>NUCLEOTIDE SEQUENCE</scope>
</reference>
<name>A0A0D3KU25_EMIH1</name>
<dbReference type="KEGG" id="ehx:EMIHUDRAFT_223781"/>
<evidence type="ECO:0000313" key="2">
    <source>
        <dbReference type="Proteomes" id="UP000013827"/>
    </source>
</evidence>
<proteinExistence type="predicted"/>
<dbReference type="AlphaFoldDB" id="A0A0D3KU25"/>
<dbReference type="HOGENOM" id="CLU_1028304_0_0_1"/>
<dbReference type="PaxDb" id="2903-EOD39260"/>
<protein>
    <submittedName>
        <fullName evidence="1">Uncharacterized protein</fullName>
    </submittedName>
</protein>